<dbReference type="Proteomes" id="UP001161406">
    <property type="component" value="Unassembled WGS sequence"/>
</dbReference>
<evidence type="ECO:0000256" key="3">
    <source>
        <dbReference type="ARBA" id="ARBA00022475"/>
    </source>
</evidence>
<keyword evidence="6" id="KW-0378">Hydrolase</keyword>
<dbReference type="RefSeq" id="WP_348523167.1">
    <property type="nucleotide sequence ID" value="NZ_BSNG01000001.1"/>
</dbReference>
<feature type="domain" description="EAL" evidence="11">
    <location>
        <begin position="262"/>
        <end position="514"/>
    </location>
</feature>
<keyword evidence="7 10" id="KW-1133">Transmembrane helix</keyword>
<dbReference type="InterPro" id="IPR001633">
    <property type="entry name" value="EAL_dom"/>
</dbReference>
<organism evidence="12 13">
    <name type="scientific">Devosia yakushimensis</name>
    <dbReference type="NCBI Taxonomy" id="470028"/>
    <lineage>
        <taxon>Bacteria</taxon>
        <taxon>Pseudomonadati</taxon>
        <taxon>Pseudomonadota</taxon>
        <taxon>Alphaproteobacteria</taxon>
        <taxon>Hyphomicrobiales</taxon>
        <taxon>Devosiaceae</taxon>
        <taxon>Devosia</taxon>
    </lineage>
</organism>
<evidence type="ECO:0000256" key="6">
    <source>
        <dbReference type="ARBA" id="ARBA00022801"/>
    </source>
</evidence>
<reference evidence="12" key="2">
    <citation type="submission" date="2023-01" db="EMBL/GenBank/DDBJ databases">
        <title>Draft genome sequence of Devosia yakushimensis strain NBRC 103855.</title>
        <authorList>
            <person name="Sun Q."/>
            <person name="Mori K."/>
        </authorList>
    </citation>
    <scope>NUCLEOTIDE SEQUENCE</scope>
    <source>
        <strain evidence="12">NBRC 103855</strain>
    </source>
</reference>
<dbReference type="InterPro" id="IPR050706">
    <property type="entry name" value="Cyclic-di-GMP_PDE-like"/>
</dbReference>
<evidence type="ECO:0000256" key="8">
    <source>
        <dbReference type="ARBA" id="ARBA00023136"/>
    </source>
</evidence>
<keyword evidence="4" id="KW-0973">c-di-GMP</keyword>
<evidence type="ECO:0000256" key="7">
    <source>
        <dbReference type="ARBA" id="ARBA00022989"/>
    </source>
</evidence>
<dbReference type="SUPFAM" id="SSF141868">
    <property type="entry name" value="EAL domain-like"/>
    <property type="match status" value="1"/>
</dbReference>
<keyword evidence="13" id="KW-1185">Reference proteome</keyword>
<dbReference type="InterPro" id="IPR035919">
    <property type="entry name" value="EAL_sf"/>
</dbReference>
<evidence type="ECO:0000259" key="11">
    <source>
        <dbReference type="PROSITE" id="PS50883"/>
    </source>
</evidence>
<dbReference type="CDD" id="cd01948">
    <property type="entry name" value="EAL"/>
    <property type="match status" value="1"/>
</dbReference>
<reference evidence="12" key="1">
    <citation type="journal article" date="2014" name="Int. J. Syst. Evol. Microbiol.">
        <title>Complete genome of a new Firmicutes species belonging to the dominant human colonic microbiota ('Ruminococcus bicirculans') reveals two chromosomes and a selective capacity to utilize plant glucans.</title>
        <authorList>
            <consortium name="NISC Comparative Sequencing Program"/>
            <person name="Wegmann U."/>
            <person name="Louis P."/>
            <person name="Goesmann A."/>
            <person name="Henrissat B."/>
            <person name="Duncan S.H."/>
            <person name="Flint H.J."/>
        </authorList>
    </citation>
    <scope>NUCLEOTIDE SEQUENCE</scope>
    <source>
        <strain evidence="12">NBRC 103855</strain>
    </source>
</reference>
<keyword evidence="8 10" id="KW-0472">Membrane</keyword>
<keyword evidence="3" id="KW-1003">Cell membrane</keyword>
<dbReference type="EMBL" id="BSNG01000001">
    <property type="protein sequence ID" value="GLQ08695.1"/>
    <property type="molecule type" value="Genomic_DNA"/>
</dbReference>
<dbReference type="Pfam" id="PF00563">
    <property type="entry name" value="EAL"/>
    <property type="match status" value="1"/>
</dbReference>
<sequence>MKSRHVVLLSIAMAIAGAAIPLAAAAYLSWQLALGAEQGRLRELADRLITRTTSTLADASEALDAIGAAGLAPCSPDHIAEMRRLTTSRSIKEIGYVEQGLVKCTSWGPTTPQPAAASVDFRTMDGLGITAPFISNVLGGGQPMMGVQRGAYTVLIDPQGFTDVVDSTGSGLTIAHDGGPVLSASHALDPALLASLLAAPRSGADDNTIFAIARRDGWLAVAASPRGAIFANLWRQLLILLPLGMAIAALLVGVVVWMSRRRLSPLGELTRAVRHREFVVHYQPLMELKSGICVGAEALVRWRRPDGTMVRPDLFIPLAEESRLILPITDQVIDAVIAELGPTLVADRSLHIAINFSADDIKTGRMLPLLEEKLRAAGIKPQQIWLEATERGFLDIEAARATMAKARAMGHSVAIDDFGTGYSSLQYLQDLPLDALKIDKSFIDTIGRGSATSSVTPHIISMAKTLGLFSVAEGIETQEQADSLIAQGVEFGQGWLYGKPVPAAAFAAFHAQNKATKGSAPEIMRASP</sequence>
<dbReference type="PROSITE" id="PS50883">
    <property type="entry name" value="EAL"/>
    <property type="match status" value="1"/>
</dbReference>
<evidence type="ECO:0000313" key="13">
    <source>
        <dbReference type="Proteomes" id="UP001161406"/>
    </source>
</evidence>
<feature type="transmembrane region" description="Helical" evidence="10">
    <location>
        <begin position="233"/>
        <end position="257"/>
    </location>
</feature>
<dbReference type="PANTHER" id="PTHR33121">
    <property type="entry name" value="CYCLIC DI-GMP PHOSPHODIESTERASE PDEF"/>
    <property type="match status" value="1"/>
</dbReference>
<evidence type="ECO:0000256" key="9">
    <source>
        <dbReference type="ARBA" id="ARBA00034290"/>
    </source>
</evidence>
<protein>
    <recommendedName>
        <fullName evidence="2">cyclic-guanylate-specific phosphodiesterase</fullName>
        <ecNumber evidence="2">3.1.4.52</ecNumber>
    </recommendedName>
</protein>
<accession>A0ABQ5UBY6</accession>
<comment type="subcellular location">
    <subcellularLocation>
        <location evidence="1">Cell membrane</location>
        <topology evidence="1">Multi-pass membrane protein</topology>
    </subcellularLocation>
</comment>
<dbReference type="Gene3D" id="3.20.20.450">
    <property type="entry name" value="EAL domain"/>
    <property type="match status" value="1"/>
</dbReference>
<gene>
    <name evidence="12" type="ORF">GCM10007913_06270</name>
</gene>
<comment type="caution">
    <text evidence="12">The sequence shown here is derived from an EMBL/GenBank/DDBJ whole genome shotgun (WGS) entry which is preliminary data.</text>
</comment>
<dbReference type="InterPro" id="IPR024744">
    <property type="entry name" value="CSS-motif_dom"/>
</dbReference>
<evidence type="ECO:0000256" key="2">
    <source>
        <dbReference type="ARBA" id="ARBA00012282"/>
    </source>
</evidence>
<evidence type="ECO:0000256" key="10">
    <source>
        <dbReference type="SAM" id="Phobius"/>
    </source>
</evidence>
<name>A0ABQ5UBY6_9HYPH</name>
<keyword evidence="5 10" id="KW-0812">Transmembrane</keyword>
<proteinExistence type="predicted"/>
<evidence type="ECO:0000256" key="4">
    <source>
        <dbReference type="ARBA" id="ARBA00022636"/>
    </source>
</evidence>
<dbReference type="Pfam" id="PF12792">
    <property type="entry name" value="CSS-motif"/>
    <property type="match status" value="1"/>
</dbReference>
<evidence type="ECO:0000313" key="12">
    <source>
        <dbReference type="EMBL" id="GLQ08695.1"/>
    </source>
</evidence>
<dbReference type="EC" id="3.1.4.52" evidence="2"/>
<dbReference type="SMART" id="SM00052">
    <property type="entry name" value="EAL"/>
    <property type="match status" value="1"/>
</dbReference>
<evidence type="ECO:0000256" key="1">
    <source>
        <dbReference type="ARBA" id="ARBA00004651"/>
    </source>
</evidence>
<dbReference type="PANTHER" id="PTHR33121:SF79">
    <property type="entry name" value="CYCLIC DI-GMP PHOSPHODIESTERASE PDED-RELATED"/>
    <property type="match status" value="1"/>
</dbReference>
<evidence type="ECO:0000256" key="5">
    <source>
        <dbReference type="ARBA" id="ARBA00022692"/>
    </source>
</evidence>
<comment type="catalytic activity">
    <reaction evidence="9">
        <text>3',3'-c-di-GMP + H2O = 5'-phosphoguanylyl(3'-&gt;5')guanosine + H(+)</text>
        <dbReference type="Rhea" id="RHEA:24902"/>
        <dbReference type="ChEBI" id="CHEBI:15377"/>
        <dbReference type="ChEBI" id="CHEBI:15378"/>
        <dbReference type="ChEBI" id="CHEBI:58754"/>
        <dbReference type="ChEBI" id="CHEBI:58805"/>
        <dbReference type="EC" id="3.1.4.52"/>
    </reaction>
</comment>